<feature type="compositionally biased region" description="Polar residues" evidence="1">
    <location>
        <begin position="13"/>
        <end position="33"/>
    </location>
</feature>
<proteinExistence type="predicted"/>
<dbReference type="InterPro" id="IPR011333">
    <property type="entry name" value="SKP1/BTB/POZ_sf"/>
</dbReference>
<feature type="domain" description="BTB" evidence="2">
    <location>
        <begin position="60"/>
        <end position="127"/>
    </location>
</feature>
<sequence>MSDNHPQLLGLSGQPSSVRTSATNLGRSTSVTNAGTSGEVQHVSFLSEHIGSLYLDEGYSDVRLLVEDTAFPAHRVILAARSEYFRAMLYGGMRETMEDEVELLETTVGSFRALLKYIYTGKISLSNLKEE</sequence>
<dbReference type="Gene3D" id="3.30.710.10">
    <property type="entry name" value="Potassium Channel Kv1.1, Chain A"/>
    <property type="match status" value="1"/>
</dbReference>
<dbReference type="Pfam" id="PF00651">
    <property type="entry name" value="BTB"/>
    <property type="match status" value="1"/>
</dbReference>
<dbReference type="GO" id="GO:0008344">
    <property type="term" value="P:adult locomotory behavior"/>
    <property type="evidence" value="ECO:0007669"/>
    <property type="project" value="TreeGrafter"/>
</dbReference>
<evidence type="ECO:0000259" key="2">
    <source>
        <dbReference type="PROSITE" id="PS50097"/>
    </source>
</evidence>
<dbReference type="WBParaSite" id="PSAMB.scaffold4411size14734.g24232.t1">
    <property type="protein sequence ID" value="PSAMB.scaffold4411size14734.g24232.t1"/>
    <property type="gene ID" value="PSAMB.scaffold4411size14734.g24232"/>
</dbReference>
<dbReference type="AlphaFoldDB" id="A0A914WNW1"/>
<keyword evidence="3" id="KW-1185">Reference proteome</keyword>
<dbReference type="PANTHER" id="PTHR46306:SF1">
    <property type="entry name" value="BTB_POZ DOMAIN-CONTAINING PROTEIN 9"/>
    <property type="match status" value="1"/>
</dbReference>
<protein>
    <submittedName>
        <fullName evidence="4">BTB domain-containing protein</fullName>
    </submittedName>
</protein>
<dbReference type="SMART" id="SM00225">
    <property type="entry name" value="BTB"/>
    <property type="match status" value="1"/>
</dbReference>
<dbReference type="GO" id="GO:0005737">
    <property type="term" value="C:cytoplasm"/>
    <property type="evidence" value="ECO:0007669"/>
    <property type="project" value="TreeGrafter"/>
</dbReference>
<name>A0A914WNW1_9BILA</name>
<dbReference type="GO" id="GO:0050804">
    <property type="term" value="P:modulation of chemical synaptic transmission"/>
    <property type="evidence" value="ECO:0007669"/>
    <property type="project" value="TreeGrafter"/>
</dbReference>
<dbReference type="GO" id="GO:0048512">
    <property type="term" value="P:circadian behavior"/>
    <property type="evidence" value="ECO:0007669"/>
    <property type="project" value="TreeGrafter"/>
</dbReference>
<accession>A0A914WNW1</accession>
<dbReference type="SUPFAM" id="SSF54695">
    <property type="entry name" value="POZ domain"/>
    <property type="match status" value="1"/>
</dbReference>
<evidence type="ECO:0000313" key="3">
    <source>
        <dbReference type="Proteomes" id="UP000887566"/>
    </source>
</evidence>
<organism evidence="3 4">
    <name type="scientific">Plectus sambesii</name>
    <dbReference type="NCBI Taxonomy" id="2011161"/>
    <lineage>
        <taxon>Eukaryota</taxon>
        <taxon>Metazoa</taxon>
        <taxon>Ecdysozoa</taxon>
        <taxon>Nematoda</taxon>
        <taxon>Chromadorea</taxon>
        <taxon>Plectida</taxon>
        <taxon>Plectina</taxon>
        <taxon>Plectoidea</taxon>
        <taxon>Plectidae</taxon>
        <taxon>Plectus</taxon>
    </lineage>
</organism>
<dbReference type="InterPro" id="IPR052407">
    <property type="entry name" value="BTB_POZ_domain_cont_9"/>
</dbReference>
<feature type="region of interest" description="Disordered" evidence="1">
    <location>
        <begin position="1"/>
        <end position="33"/>
    </location>
</feature>
<reference evidence="4" key="1">
    <citation type="submission" date="2022-11" db="UniProtKB">
        <authorList>
            <consortium name="WormBaseParasite"/>
        </authorList>
    </citation>
    <scope>IDENTIFICATION</scope>
</reference>
<dbReference type="PROSITE" id="PS50097">
    <property type="entry name" value="BTB"/>
    <property type="match status" value="1"/>
</dbReference>
<evidence type="ECO:0000256" key="1">
    <source>
        <dbReference type="SAM" id="MobiDB-lite"/>
    </source>
</evidence>
<dbReference type="PANTHER" id="PTHR46306">
    <property type="entry name" value="BTB/POZ DOMAIN-CONTAINING PROTEIN 9"/>
    <property type="match status" value="1"/>
</dbReference>
<dbReference type="InterPro" id="IPR000210">
    <property type="entry name" value="BTB/POZ_dom"/>
</dbReference>
<dbReference type="Proteomes" id="UP000887566">
    <property type="component" value="Unplaced"/>
</dbReference>
<evidence type="ECO:0000313" key="4">
    <source>
        <dbReference type="WBParaSite" id="PSAMB.scaffold4411size14734.g24232.t1"/>
    </source>
</evidence>